<sequence length="150" mass="17136">MPNISLRNTTYRHLTDEQLDNAANKLVQYFTDDKLLIIYRISKGKNYDTENQLELPLTALPWLKDTIINGFWRQPSAGGLPKDQHSVSATFSGEEILLGRSMNADDYAKPGFKIVNKSRTSHIMASRPQQFQITDERVEQVLLPILAQFN</sequence>
<evidence type="ECO:0000313" key="1">
    <source>
        <dbReference type="EMBL" id="SNY58973.1"/>
    </source>
</evidence>
<name>A0A285JFX7_9GAMM</name>
<keyword evidence="2" id="KW-1185">Reference proteome</keyword>
<evidence type="ECO:0000313" key="2">
    <source>
        <dbReference type="Proteomes" id="UP000219353"/>
    </source>
</evidence>
<gene>
    <name evidence="1" type="ORF">SAMN06297280_3532</name>
</gene>
<dbReference type="RefSeq" id="WP_097112708.1">
    <property type="nucleotide sequence ID" value="NZ_OBEB01000008.1"/>
</dbReference>
<organism evidence="1 2">
    <name type="scientific">Arsukibacterium tuosuense</name>
    <dbReference type="NCBI Taxonomy" id="1323745"/>
    <lineage>
        <taxon>Bacteria</taxon>
        <taxon>Pseudomonadati</taxon>
        <taxon>Pseudomonadota</taxon>
        <taxon>Gammaproteobacteria</taxon>
        <taxon>Chromatiales</taxon>
        <taxon>Chromatiaceae</taxon>
        <taxon>Arsukibacterium</taxon>
    </lineage>
</organism>
<dbReference type="AlphaFoldDB" id="A0A285JFX7"/>
<accession>A0A285JFX7</accession>
<reference evidence="2" key="1">
    <citation type="submission" date="2017-09" db="EMBL/GenBank/DDBJ databases">
        <authorList>
            <person name="Varghese N."/>
            <person name="Submissions S."/>
        </authorList>
    </citation>
    <scope>NUCLEOTIDE SEQUENCE [LARGE SCALE GENOMIC DNA]</scope>
    <source>
        <strain evidence="2">CGMCC 1.12461</strain>
    </source>
</reference>
<dbReference type="Proteomes" id="UP000219353">
    <property type="component" value="Unassembled WGS sequence"/>
</dbReference>
<protein>
    <submittedName>
        <fullName evidence="1">Uncharacterized protein</fullName>
    </submittedName>
</protein>
<dbReference type="OrthoDB" id="5767693at2"/>
<dbReference type="EMBL" id="OBEB01000008">
    <property type="protein sequence ID" value="SNY58973.1"/>
    <property type="molecule type" value="Genomic_DNA"/>
</dbReference>
<proteinExistence type="predicted"/>